<evidence type="ECO:0000256" key="3">
    <source>
        <dbReference type="ARBA" id="ARBA00023274"/>
    </source>
</evidence>
<evidence type="ECO:0000256" key="6">
    <source>
        <dbReference type="RuleBase" id="RU003631"/>
    </source>
</evidence>
<dbReference type="Gene3D" id="3.40.50.10490">
    <property type="entry name" value="Glucose-6-phosphate isomerase like protein, domain 1"/>
    <property type="match status" value="1"/>
</dbReference>
<dbReference type="PROSITE" id="PS00963">
    <property type="entry name" value="RIBOSOMAL_S2_2"/>
    <property type="match status" value="1"/>
</dbReference>
<reference evidence="8" key="1">
    <citation type="journal article" date="2020" name="mSystems">
        <title>Genome- and Community-Level Interaction Insights into Carbon Utilization and Element Cycling Functions of Hydrothermarchaeota in Hydrothermal Sediment.</title>
        <authorList>
            <person name="Zhou Z."/>
            <person name="Liu Y."/>
            <person name="Xu W."/>
            <person name="Pan J."/>
            <person name="Luo Z.H."/>
            <person name="Li M."/>
        </authorList>
    </citation>
    <scope>NUCLEOTIDE SEQUENCE [LARGE SCALE GENOMIC DNA]</scope>
    <source>
        <strain evidence="8">SpSt-1</strain>
        <strain evidence="7">SpSt-1121</strain>
    </source>
</reference>
<dbReference type="PANTHER" id="PTHR11489">
    <property type="entry name" value="40S RIBOSOMAL PROTEIN SA"/>
    <property type="match status" value="1"/>
</dbReference>
<dbReference type="InterPro" id="IPR023454">
    <property type="entry name" value="Ribosomal_uS2_arc"/>
</dbReference>
<dbReference type="GO" id="GO:0003735">
    <property type="term" value="F:structural constituent of ribosome"/>
    <property type="evidence" value="ECO:0007669"/>
    <property type="project" value="InterPro"/>
</dbReference>
<evidence type="ECO:0000256" key="2">
    <source>
        <dbReference type="ARBA" id="ARBA00022980"/>
    </source>
</evidence>
<gene>
    <name evidence="5" type="primary">rps2</name>
    <name evidence="8" type="ORF">ENL47_03440</name>
    <name evidence="7" type="ORF">ENM84_08000</name>
</gene>
<dbReference type="Pfam" id="PF00318">
    <property type="entry name" value="Ribosomal_S2"/>
    <property type="match status" value="2"/>
</dbReference>
<dbReference type="PRINTS" id="PR00395">
    <property type="entry name" value="RIBOSOMALS2"/>
</dbReference>
<dbReference type="PROSITE" id="PS00962">
    <property type="entry name" value="RIBOSOMAL_S2_1"/>
    <property type="match status" value="1"/>
</dbReference>
<evidence type="ECO:0000256" key="5">
    <source>
        <dbReference type="HAMAP-Rule" id="MF_00291"/>
    </source>
</evidence>
<dbReference type="HAMAP" id="MF_00291_A">
    <property type="entry name" value="Ribosomal_uS2_A"/>
    <property type="match status" value="1"/>
</dbReference>
<evidence type="ECO:0000256" key="1">
    <source>
        <dbReference type="ARBA" id="ARBA00006242"/>
    </source>
</evidence>
<dbReference type="CDD" id="cd01425">
    <property type="entry name" value="RPS2"/>
    <property type="match status" value="1"/>
</dbReference>
<dbReference type="NCBIfam" id="TIGR01012">
    <property type="entry name" value="uS2_euk_arch"/>
    <property type="match status" value="1"/>
</dbReference>
<comment type="caution">
    <text evidence="8">The sequence shown here is derived from an EMBL/GenBank/DDBJ whole genome shotgun (WGS) entry which is preliminary data.</text>
</comment>
<dbReference type="EMBL" id="DRUB01000061">
    <property type="protein sequence ID" value="HHR95879.1"/>
    <property type="molecule type" value="Genomic_DNA"/>
</dbReference>
<name>A0A7C5Z036_9CREN</name>
<evidence type="ECO:0000313" key="8">
    <source>
        <dbReference type="EMBL" id="HHR95879.1"/>
    </source>
</evidence>
<organism evidence="8">
    <name type="scientific">Ignisphaera aggregans</name>
    <dbReference type="NCBI Taxonomy" id="334771"/>
    <lineage>
        <taxon>Archaea</taxon>
        <taxon>Thermoproteota</taxon>
        <taxon>Thermoprotei</taxon>
        <taxon>Desulfurococcales</taxon>
        <taxon>Desulfurococcaceae</taxon>
        <taxon>Ignisphaera</taxon>
    </lineage>
</organism>
<evidence type="ECO:0000313" key="7">
    <source>
        <dbReference type="EMBL" id="HHP82587.1"/>
    </source>
</evidence>
<dbReference type="SUPFAM" id="SSF52313">
    <property type="entry name" value="Ribosomal protein S2"/>
    <property type="match status" value="1"/>
</dbReference>
<accession>A0A7C5Z036</accession>
<dbReference type="InterPro" id="IPR005707">
    <property type="entry name" value="Ribosomal_uS2_euk/arc"/>
</dbReference>
<proteinExistence type="inferred from homology"/>
<dbReference type="EMBL" id="DRZI01000342">
    <property type="protein sequence ID" value="HHP82587.1"/>
    <property type="molecule type" value="Genomic_DNA"/>
</dbReference>
<dbReference type="GO" id="GO:0015935">
    <property type="term" value="C:small ribosomal subunit"/>
    <property type="evidence" value="ECO:0007669"/>
    <property type="project" value="InterPro"/>
</dbReference>
<protein>
    <recommendedName>
        <fullName evidence="4 5">Small ribosomal subunit protein uS2</fullName>
    </recommendedName>
</protein>
<dbReference type="InterPro" id="IPR023591">
    <property type="entry name" value="Ribosomal_uS2_flav_dom_sf"/>
</dbReference>
<keyword evidence="2 5" id="KW-0689">Ribosomal protein</keyword>
<dbReference type="InterPro" id="IPR018130">
    <property type="entry name" value="Ribosomal_uS2_CS"/>
</dbReference>
<dbReference type="FunFam" id="3.40.50.10490:FF:000030">
    <property type="entry name" value="30S ribosomal protein S2"/>
    <property type="match status" value="1"/>
</dbReference>
<dbReference type="InterPro" id="IPR001865">
    <property type="entry name" value="Ribosomal_uS2"/>
</dbReference>
<comment type="similarity">
    <text evidence="1 5 6">Belongs to the universal ribosomal protein uS2 family.</text>
</comment>
<dbReference type="GO" id="GO:0006412">
    <property type="term" value="P:translation"/>
    <property type="evidence" value="ECO:0007669"/>
    <property type="project" value="UniProtKB-UniRule"/>
</dbReference>
<sequence length="208" mass="23702">MSEEQKMVSQQIELLVPLEMYLQAGVHIGTHTCTKHMERFVFRVRPDGLYILDIKRTDERLRIAGRFLSRYDPAKIMVVATRQYGKQPVLKFAEFVKAKPVVGRFIPGTLTNPKLEWYYEPEIIVLTDPRIDSQPLEEALKVGIPIVAFASTDNKLEGIDLIIPGNNKGRKSLALLYWILARQILRERGELGPNDNLPLGPEAFETTT</sequence>
<dbReference type="AlphaFoldDB" id="A0A7C5Z036"/>
<evidence type="ECO:0000256" key="4">
    <source>
        <dbReference type="ARBA" id="ARBA00035256"/>
    </source>
</evidence>
<keyword evidence="3 5" id="KW-0687">Ribonucleoprotein</keyword>